<dbReference type="RefSeq" id="WP_145276781.1">
    <property type="nucleotide sequence ID" value="NZ_CP036272.1"/>
</dbReference>
<keyword evidence="1" id="KW-1133">Transmembrane helix</keyword>
<keyword evidence="1" id="KW-0812">Transmembrane</keyword>
<organism evidence="2 3">
    <name type="scientific">Stieleria bergensis</name>
    <dbReference type="NCBI Taxonomy" id="2528025"/>
    <lineage>
        <taxon>Bacteria</taxon>
        <taxon>Pseudomonadati</taxon>
        <taxon>Planctomycetota</taxon>
        <taxon>Planctomycetia</taxon>
        <taxon>Pirellulales</taxon>
        <taxon>Pirellulaceae</taxon>
        <taxon>Stieleria</taxon>
    </lineage>
</organism>
<keyword evidence="3" id="KW-1185">Reference proteome</keyword>
<sequence>MKVIPLNCNHCSAPLEVAAKAKFVTCGFCKTRLSIQQTGSTYSTEVLEDLKEATEQIARDVEAIKHSTTIERLDRQWERDRMSHMVTNKHGQHSLPTKGGAMVVGGMVVGFGILWTVIATGISTAASSMGAPGVFRIIPMVFPLFGVLFVGFGIFNIVSMVKKSEAYESRHRDYMQKRRELVSKQRQLDDDS</sequence>
<feature type="transmembrane region" description="Helical" evidence="1">
    <location>
        <begin position="99"/>
        <end position="122"/>
    </location>
</feature>
<reference evidence="2 3" key="1">
    <citation type="submission" date="2019-02" db="EMBL/GenBank/DDBJ databases">
        <title>Deep-cultivation of Planctomycetes and their phenomic and genomic characterization uncovers novel biology.</title>
        <authorList>
            <person name="Wiegand S."/>
            <person name="Jogler M."/>
            <person name="Boedeker C."/>
            <person name="Pinto D."/>
            <person name="Vollmers J."/>
            <person name="Rivas-Marin E."/>
            <person name="Kohn T."/>
            <person name="Peeters S.H."/>
            <person name="Heuer A."/>
            <person name="Rast P."/>
            <person name="Oberbeckmann S."/>
            <person name="Bunk B."/>
            <person name="Jeske O."/>
            <person name="Meyerdierks A."/>
            <person name="Storesund J.E."/>
            <person name="Kallscheuer N."/>
            <person name="Luecker S."/>
            <person name="Lage O.M."/>
            <person name="Pohl T."/>
            <person name="Merkel B.J."/>
            <person name="Hornburger P."/>
            <person name="Mueller R.-W."/>
            <person name="Bruemmer F."/>
            <person name="Labrenz M."/>
            <person name="Spormann A.M."/>
            <person name="Op den Camp H."/>
            <person name="Overmann J."/>
            <person name="Amann R."/>
            <person name="Jetten M.S.M."/>
            <person name="Mascher T."/>
            <person name="Medema M.H."/>
            <person name="Devos D.P."/>
            <person name="Kaster A.-K."/>
            <person name="Ovreas L."/>
            <person name="Rohde M."/>
            <person name="Galperin M.Y."/>
            <person name="Jogler C."/>
        </authorList>
    </citation>
    <scope>NUCLEOTIDE SEQUENCE [LARGE SCALE GENOMIC DNA]</scope>
    <source>
        <strain evidence="2 3">SV_7m_r</strain>
    </source>
</reference>
<keyword evidence="1" id="KW-0472">Membrane</keyword>
<protein>
    <submittedName>
        <fullName evidence="2">Uncharacterized protein</fullName>
    </submittedName>
</protein>
<evidence type="ECO:0000256" key="1">
    <source>
        <dbReference type="SAM" id="Phobius"/>
    </source>
</evidence>
<dbReference type="AlphaFoldDB" id="A0A517T1D0"/>
<name>A0A517T1D0_9BACT</name>
<gene>
    <name evidence="2" type="ORF">SV7mr_47350</name>
</gene>
<dbReference type="OrthoDB" id="292153at2"/>
<dbReference type="EMBL" id="CP036272">
    <property type="protein sequence ID" value="QDT62188.1"/>
    <property type="molecule type" value="Genomic_DNA"/>
</dbReference>
<evidence type="ECO:0000313" key="3">
    <source>
        <dbReference type="Proteomes" id="UP000315003"/>
    </source>
</evidence>
<accession>A0A517T1D0</accession>
<evidence type="ECO:0000313" key="2">
    <source>
        <dbReference type="EMBL" id="QDT62188.1"/>
    </source>
</evidence>
<dbReference type="Proteomes" id="UP000315003">
    <property type="component" value="Chromosome"/>
</dbReference>
<proteinExistence type="predicted"/>
<feature type="transmembrane region" description="Helical" evidence="1">
    <location>
        <begin position="134"/>
        <end position="158"/>
    </location>
</feature>